<evidence type="ECO:0000313" key="5">
    <source>
        <dbReference type="Proteomes" id="UP000678276"/>
    </source>
</evidence>
<comment type="subcellular location">
    <subcellularLocation>
        <location evidence="2">Cytoplasm</location>
    </subcellularLocation>
</comment>
<dbReference type="PANTHER" id="PTHR33515:SF1">
    <property type="entry name" value="RIBOSOME-BINDING FACTOR A, CHLOROPLASTIC-RELATED"/>
    <property type="match status" value="1"/>
</dbReference>
<gene>
    <name evidence="2 4" type="primary">rbfA</name>
    <name evidence="4" type="ORF">J6595_16365</name>
</gene>
<protein>
    <recommendedName>
        <fullName evidence="2">Ribosome-binding factor A</fullName>
    </recommendedName>
</protein>
<reference evidence="4 5" key="1">
    <citation type="submission" date="2021-04" db="EMBL/GenBank/DDBJ databases">
        <title>Whole genome sequence of Jiella sp. KSK16Y-1.</title>
        <authorList>
            <person name="Tuo L."/>
        </authorList>
    </citation>
    <scope>NUCLEOTIDE SEQUENCE [LARGE SCALE GENOMIC DNA]</scope>
    <source>
        <strain evidence="4 5">KSK16Y-1</strain>
    </source>
</reference>
<keyword evidence="2" id="KW-0963">Cytoplasm</keyword>
<comment type="subunit">
    <text evidence="2">Monomer. Binds 30S ribosomal subunits, but not 50S ribosomal subunits or 70S ribosomes.</text>
</comment>
<proteinExistence type="inferred from homology"/>
<accession>A0ABS4BKG8</accession>
<dbReference type="PROSITE" id="PS01319">
    <property type="entry name" value="RBFA"/>
    <property type="match status" value="1"/>
</dbReference>
<keyword evidence="1 2" id="KW-0690">Ribosome biogenesis</keyword>
<evidence type="ECO:0000256" key="2">
    <source>
        <dbReference type="HAMAP-Rule" id="MF_00003"/>
    </source>
</evidence>
<name>A0ABS4BKG8_9HYPH</name>
<dbReference type="InterPro" id="IPR020053">
    <property type="entry name" value="Ribosome-bd_factorA_CS"/>
</dbReference>
<dbReference type="NCBIfam" id="NF001802">
    <property type="entry name" value="PRK00521.2-5"/>
    <property type="match status" value="1"/>
</dbReference>
<dbReference type="EMBL" id="JAGJCF010000014">
    <property type="protein sequence ID" value="MBP0617161.1"/>
    <property type="molecule type" value="Genomic_DNA"/>
</dbReference>
<dbReference type="SUPFAM" id="SSF89919">
    <property type="entry name" value="Ribosome-binding factor A, RbfA"/>
    <property type="match status" value="1"/>
</dbReference>
<comment type="function">
    <text evidence="2">One of several proteins that assist in the late maturation steps of the functional core of the 30S ribosomal subunit. Associates with free 30S ribosomal subunits (but not with 30S subunits that are part of 70S ribosomes or polysomes). Required for efficient processing of 16S rRNA. May interact with the 5'-terminal helix region of 16S rRNA.</text>
</comment>
<sequence>MARPTTSAPSQRMLSVGEKVRHALTEFFQRGEILDPLLEKAMVSVSEVRMSPDLKIATAFVTVLGQDDTEPFVAALNKNARFIRGRVSPALKQMKYMPEFRFRTDTSFDNFARIDALLKSPEVQRDLDHGDDDGAADAMPAHGTNGEKN</sequence>
<keyword evidence="5" id="KW-1185">Reference proteome</keyword>
<evidence type="ECO:0000256" key="1">
    <source>
        <dbReference type="ARBA" id="ARBA00022517"/>
    </source>
</evidence>
<dbReference type="NCBIfam" id="TIGR00082">
    <property type="entry name" value="rbfA"/>
    <property type="match status" value="1"/>
</dbReference>
<dbReference type="InterPro" id="IPR023799">
    <property type="entry name" value="RbfA_dom_sf"/>
</dbReference>
<dbReference type="InterPro" id="IPR015946">
    <property type="entry name" value="KH_dom-like_a/b"/>
</dbReference>
<feature type="region of interest" description="Disordered" evidence="3">
    <location>
        <begin position="123"/>
        <end position="149"/>
    </location>
</feature>
<dbReference type="RefSeq" id="WP_209595660.1">
    <property type="nucleotide sequence ID" value="NZ_JAGJCF010000014.1"/>
</dbReference>
<dbReference type="PANTHER" id="PTHR33515">
    <property type="entry name" value="RIBOSOME-BINDING FACTOR A, CHLOROPLASTIC-RELATED"/>
    <property type="match status" value="1"/>
</dbReference>
<comment type="similarity">
    <text evidence="2">Belongs to the RbfA family.</text>
</comment>
<evidence type="ECO:0000256" key="3">
    <source>
        <dbReference type="SAM" id="MobiDB-lite"/>
    </source>
</evidence>
<evidence type="ECO:0000313" key="4">
    <source>
        <dbReference type="EMBL" id="MBP0617161.1"/>
    </source>
</evidence>
<dbReference type="Gene3D" id="3.30.300.20">
    <property type="match status" value="1"/>
</dbReference>
<dbReference type="InterPro" id="IPR000238">
    <property type="entry name" value="RbfA"/>
</dbReference>
<comment type="caution">
    <text evidence="4">The sequence shown here is derived from an EMBL/GenBank/DDBJ whole genome shotgun (WGS) entry which is preliminary data.</text>
</comment>
<dbReference type="Proteomes" id="UP000678276">
    <property type="component" value="Unassembled WGS sequence"/>
</dbReference>
<dbReference type="Pfam" id="PF02033">
    <property type="entry name" value="RBFA"/>
    <property type="match status" value="1"/>
</dbReference>
<organism evidence="4 5">
    <name type="scientific">Jiella mangrovi</name>
    <dbReference type="NCBI Taxonomy" id="2821407"/>
    <lineage>
        <taxon>Bacteria</taxon>
        <taxon>Pseudomonadati</taxon>
        <taxon>Pseudomonadota</taxon>
        <taxon>Alphaproteobacteria</taxon>
        <taxon>Hyphomicrobiales</taxon>
        <taxon>Aurantimonadaceae</taxon>
        <taxon>Jiella</taxon>
    </lineage>
</organism>
<dbReference type="HAMAP" id="MF_00003">
    <property type="entry name" value="RbfA"/>
    <property type="match status" value="1"/>
</dbReference>